<feature type="region of interest" description="Disordered" evidence="1">
    <location>
        <begin position="47"/>
        <end position="75"/>
    </location>
</feature>
<dbReference type="Proteomes" id="UP000473571">
    <property type="component" value="Unassembled WGS sequence"/>
</dbReference>
<sequence length="112" mass="12957">MPGVQLHARYAKSDHDQCIRMTDCRYVFQRPAEAARLHARRRYAVRRTHARANARPPCLPPPCARVAGRRRGPLRDTRATSFIRMSQREQSHDRVQPFVFARRGIRGPSVPT</sequence>
<evidence type="ECO:0000256" key="1">
    <source>
        <dbReference type="SAM" id="MobiDB-lite"/>
    </source>
</evidence>
<dbReference type="EMBL" id="VZOL01000510">
    <property type="protein sequence ID" value="KAB0655447.1"/>
    <property type="molecule type" value="Genomic_DNA"/>
</dbReference>
<evidence type="ECO:0000313" key="2">
    <source>
        <dbReference type="EMBL" id="KAB0655447.1"/>
    </source>
</evidence>
<protein>
    <submittedName>
        <fullName evidence="2">Uncharacterized protein</fullName>
    </submittedName>
</protein>
<accession>A0A6L3NA07</accession>
<proteinExistence type="predicted"/>
<evidence type="ECO:0000313" key="3">
    <source>
        <dbReference type="Proteomes" id="UP000473571"/>
    </source>
</evidence>
<dbReference type="AlphaFoldDB" id="A0A6L3NA07"/>
<name>A0A6L3NA07_9BURK</name>
<reference evidence="2 3" key="1">
    <citation type="submission" date="2019-09" db="EMBL/GenBank/DDBJ databases">
        <title>Draft genome sequences of 48 bacterial type strains from the CCUG.</title>
        <authorList>
            <person name="Tunovic T."/>
            <person name="Pineiro-Iglesias B."/>
            <person name="Unosson C."/>
            <person name="Inganas E."/>
            <person name="Ohlen M."/>
            <person name="Cardew S."/>
            <person name="Jensie-Markopoulos S."/>
            <person name="Salva-Serra F."/>
            <person name="Jaen-Luchoro D."/>
            <person name="Karlsson R."/>
            <person name="Svensson-Stadler L."/>
            <person name="Chun J."/>
            <person name="Moore E."/>
        </authorList>
    </citation>
    <scope>NUCLEOTIDE SEQUENCE [LARGE SCALE GENOMIC DNA]</scope>
    <source>
        <strain evidence="2 3">CCUG 65687</strain>
    </source>
</reference>
<comment type="caution">
    <text evidence="2">The sequence shown here is derived from an EMBL/GenBank/DDBJ whole genome shotgun (WGS) entry which is preliminary data.</text>
</comment>
<gene>
    <name evidence="2" type="ORF">F7R13_25565</name>
</gene>
<organism evidence="2 3">
    <name type="scientific">Burkholderia territorii</name>
    <dbReference type="NCBI Taxonomy" id="1503055"/>
    <lineage>
        <taxon>Bacteria</taxon>
        <taxon>Pseudomonadati</taxon>
        <taxon>Pseudomonadota</taxon>
        <taxon>Betaproteobacteria</taxon>
        <taxon>Burkholderiales</taxon>
        <taxon>Burkholderiaceae</taxon>
        <taxon>Burkholderia</taxon>
        <taxon>Burkholderia cepacia complex</taxon>
    </lineage>
</organism>